<dbReference type="GO" id="GO:0017089">
    <property type="term" value="F:glycolipid transfer activity"/>
    <property type="evidence" value="ECO:0007669"/>
    <property type="project" value="TreeGrafter"/>
</dbReference>
<dbReference type="InterPro" id="IPR026265">
    <property type="entry name" value="LptC"/>
</dbReference>
<evidence type="ECO:0000313" key="7">
    <source>
        <dbReference type="Proteomes" id="UP000003165"/>
    </source>
</evidence>
<keyword evidence="3" id="KW-0812">Transmembrane</keyword>
<gene>
    <name evidence="6" type="ORF">FuraDRAFT_2895</name>
</gene>
<dbReference type="eggNOG" id="COG3117">
    <property type="taxonomic scope" value="Bacteria"/>
</dbReference>
<dbReference type="NCBIfam" id="TIGR04409">
    <property type="entry name" value="LptC_YrbK"/>
    <property type="match status" value="1"/>
</dbReference>
<dbReference type="AlphaFoldDB" id="B9Z6J8"/>
<keyword evidence="5" id="KW-0472">Membrane</keyword>
<reference evidence="6 7" key="1">
    <citation type="submission" date="2009-02" db="EMBL/GenBank/DDBJ databases">
        <title>Sequencing of the draft genome and assembly of Lutiella nitroferrum 2002.</title>
        <authorList>
            <consortium name="US DOE Joint Genome Institute (JGI-PGF)"/>
            <person name="Lucas S."/>
            <person name="Copeland A."/>
            <person name="Lapidus A."/>
            <person name="Glavina del Rio T."/>
            <person name="Tice H."/>
            <person name="Bruce D."/>
            <person name="Goodwin L."/>
            <person name="Pitluck S."/>
            <person name="Larimer F."/>
            <person name="Land M.L."/>
            <person name="Hauser L."/>
            <person name="Coates J.D."/>
        </authorList>
    </citation>
    <scope>NUCLEOTIDE SEQUENCE [LARGE SCALE GENOMIC DNA]</scope>
    <source>
        <strain evidence="6 7">2002</strain>
    </source>
</reference>
<dbReference type="RefSeq" id="WP_008954915.1">
    <property type="nucleotide sequence ID" value="NZ_ACIS01000008.1"/>
</dbReference>
<organism evidence="6 7">
    <name type="scientific">Pseudogulbenkiania ferrooxidans 2002</name>
    <dbReference type="NCBI Taxonomy" id="279714"/>
    <lineage>
        <taxon>Bacteria</taxon>
        <taxon>Pseudomonadati</taxon>
        <taxon>Pseudomonadota</taxon>
        <taxon>Betaproteobacteria</taxon>
        <taxon>Neisseriales</taxon>
        <taxon>Chromobacteriaceae</taxon>
        <taxon>Pseudogulbenkiania</taxon>
    </lineage>
</organism>
<dbReference type="Proteomes" id="UP000003165">
    <property type="component" value="Unassembled WGS sequence"/>
</dbReference>
<evidence type="ECO:0000256" key="1">
    <source>
        <dbReference type="ARBA" id="ARBA00022475"/>
    </source>
</evidence>
<evidence type="ECO:0000256" key="4">
    <source>
        <dbReference type="ARBA" id="ARBA00022989"/>
    </source>
</evidence>
<dbReference type="InterPro" id="IPR010664">
    <property type="entry name" value="LipoPS_assembly_LptC-rel"/>
</dbReference>
<dbReference type="PANTHER" id="PTHR37481:SF1">
    <property type="entry name" value="LIPOPOLYSACCHARIDE EXPORT SYSTEM PROTEIN LPTC"/>
    <property type="match status" value="1"/>
</dbReference>
<sequence precursor="true">MILRAQRLFPIVLLALTGLLTFWLDQISRWTPETRALDPNKPEFVAEHFTALRYDTTGKVQDQLSAQRMWQYPGKDDLFFDAPTLQVFAAGVLQYDVRGQTGRYNNKTRQAFFDRQVTLFKPADAQRPETRVDTSVMYVDLDKRLARSAAPVTIHYGTSVARSVGFTYDQRAGLLKLLSNARVVYAK</sequence>
<evidence type="ECO:0000256" key="3">
    <source>
        <dbReference type="ARBA" id="ARBA00022692"/>
    </source>
</evidence>
<proteinExistence type="predicted"/>
<dbReference type="GO" id="GO:0005886">
    <property type="term" value="C:plasma membrane"/>
    <property type="evidence" value="ECO:0007669"/>
    <property type="project" value="InterPro"/>
</dbReference>
<dbReference type="PANTHER" id="PTHR37481">
    <property type="entry name" value="LIPOPOLYSACCHARIDE EXPORT SYSTEM PROTEIN LPTC"/>
    <property type="match status" value="1"/>
</dbReference>
<dbReference type="GO" id="GO:0030288">
    <property type="term" value="C:outer membrane-bounded periplasmic space"/>
    <property type="evidence" value="ECO:0007669"/>
    <property type="project" value="TreeGrafter"/>
</dbReference>
<dbReference type="EMBL" id="ACIS01000008">
    <property type="protein sequence ID" value="EEG07573.1"/>
    <property type="molecule type" value="Genomic_DNA"/>
</dbReference>
<evidence type="ECO:0008006" key="8">
    <source>
        <dbReference type="Google" id="ProtNLM"/>
    </source>
</evidence>
<evidence type="ECO:0000313" key="6">
    <source>
        <dbReference type="EMBL" id="EEG07573.1"/>
    </source>
</evidence>
<evidence type="ECO:0000256" key="2">
    <source>
        <dbReference type="ARBA" id="ARBA00022519"/>
    </source>
</evidence>
<keyword evidence="1" id="KW-1003">Cell membrane</keyword>
<keyword evidence="4" id="KW-1133">Transmembrane helix</keyword>
<protein>
    <recommendedName>
        <fullName evidence="8">Lipopolysaccharide export system protein LptC</fullName>
    </recommendedName>
</protein>
<evidence type="ECO:0000256" key="5">
    <source>
        <dbReference type="ARBA" id="ARBA00023136"/>
    </source>
</evidence>
<keyword evidence="2" id="KW-0997">Cell inner membrane</keyword>
<name>B9Z6J8_9NEIS</name>
<dbReference type="InterPro" id="IPR052363">
    <property type="entry name" value="LPS_export_LptC"/>
</dbReference>
<dbReference type="Pfam" id="PF06835">
    <property type="entry name" value="LptC"/>
    <property type="match status" value="1"/>
</dbReference>
<keyword evidence="7" id="KW-1185">Reference proteome</keyword>
<comment type="caution">
    <text evidence="6">The sequence shown here is derived from an EMBL/GenBank/DDBJ whole genome shotgun (WGS) entry which is preliminary data.</text>
</comment>
<dbReference type="GO" id="GO:0015221">
    <property type="term" value="F:lipopolysaccharide transmembrane transporter activity"/>
    <property type="evidence" value="ECO:0007669"/>
    <property type="project" value="InterPro"/>
</dbReference>
<dbReference type="Gene3D" id="2.60.450.10">
    <property type="entry name" value="Lipopolysaccharide (LPS) transport protein A like domain"/>
    <property type="match status" value="1"/>
</dbReference>
<accession>B9Z6J8</accession>